<gene>
    <name evidence="1" type="ORF">GS597_05905</name>
</gene>
<dbReference type="AlphaFoldDB" id="A0A8K2A7G3"/>
<dbReference type="PANTHER" id="PTHR34235">
    <property type="entry name" value="SLR1203 PROTEIN-RELATED"/>
    <property type="match status" value="1"/>
</dbReference>
<organism evidence="1 2">
    <name type="scientific">Petrachloros mirabilis ULC683</name>
    <dbReference type="NCBI Taxonomy" id="2781853"/>
    <lineage>
        <taxon>Bacteria</taxon>
        <taxon>Bacillati</taxon>
        <taxon>Cyanobacteriota</taxon>
        <taxon>Cyanophyceae</taxon>
        <taxon>Synechococcales</taxon>
        <taxon>Petrachlorosaceae</taxon>
        <taxon>Petrachloros</taxon>
        <taxon>Petrachloros mirabilis</taxon>
    </lineage>
</organism>
<dbReference type="Pfam" id="PF01724">
    <property type="entry name" value="DUF29"/>
    <property type="match status" value="1"/>
</dbReference>
<evidence type="ECO:0000313" key="2">
    <source>
        <dbReference type="Proteomes" id="UP000607397"/>
    </source>
</evidence>
<protein>
    <submittedName>
        <fullName evidence="1">DUF29 family protein</fullName>
    </submittedName>
</protein>
<sequence length="147" mass="17275">MITTPYDQDFYQWTQKMAVALRAGKWHELDINNIAEEIESLGRSEKRALKSRLEILLMHLLKWQYQPKQRSNSWRATVREQRLRIQDLLVESPSLKPYFEAVMPQCYVAARNLAADETGLHLDTFPSVCPYSLNNSLNQDYFPDEHC</sequence>
<comment type="caution">
    <text evidence="1">The sequence shown here is derived from an EMBL/GenBank/DDBJ whole genome shotgun (WGS) entry which is preliminary data.</text>
</comment>
<dbReference type="Proteomes" id="UP000607397">
    <property type="component" value="Unassembled WGS sequence"/>
</dbReference>
<reference evidence="1" key="1">
    <citation type="submission" date="2019-12" db="EMBL/GenBank/DDBJ databases">
        <title>High-Quality draft genome sequences of three cyanobacteria isolated from the limestone walls of the Old Cathedral of Coimbra.</title>
        <authorList>
            <person name="Tiago I."/>
            <person name="Soares F."/>
            <person name="Portugal A."/>
        </authorList>
    </citation>
    <scope>NUCLEOTIDE SEQUENCE [LARGE SCALE GENOMIC DNA]</scope>
    <source>
        <strain evidence="1">C</strain>
    </source>
</reference>
<keyword evidence="2" id="KW-1185">Reference proteome</keyword>
<name>A0A8K2A7G3_9CYAN</name>
<evidence type="ECO:0000313" key="1">
    <source>
        <dbReference type="EMBL" id="NCJ06055.1"/>
    </source>
</evidence>
<dbReference type="Gene3D" id="1.20.1220.20">
    <property type="entry name" value="Uncharcterised protein PF01724"/>
    <property type="match status" value="1"/>
</dbReference>
<accession>A0A8K2A7G3</accession>
<dbReference type="EMBL" id="WVIC01000009">
    <property type="protein sequence ID" value="NCJ06055.1"/>
    <property type="molecule type" value="Genomic_DNA"/>
</dbReference>
<proteinExistence type="predicted"/>
<dbReference type="InterPro" id="IPR002636">
    <property type="entry name" value="DUF29"/>
</dbReference>
<dbReference type="RefSeq" id="WP_161824538.1">
    <property type="nucleotide sequence ID" value="NZ_WVIC01000009.1"/>
</dbReference>